<evidence type="ECO:0000313" key="2">
    <source>
        <dbReference type="EMBL" id="KEQ96414.1"/>
    </source>
</evidence>
<feature type="compositionally biased region" description="Polar residues" evidence="1">
    <location>
        <begin position="425"/>
        <end position="434"/>
    </location>
</feature>
<keyword evidence="3" id="KW-1185">Reference proteome</keyword>
<proteinExistence type="predicted"/>
<dbReference type="EMBL" id="KL584756">
    <property type="protein sequence ID" value="KEQ96414.1"/>
    <property type="molecule type" value="Genomic_DNA"/>
</dbReference>
<dbReference type="InParanoid" id="A0A074YK05"/>
<dbReference type="HOGENOM" id="CLU_523702_0_0_1"/>
<evidence type="ECO:0000256" key="1">
    <source>
        <dbReference type="SAM" id="MobiDB-lite"/>
    </source>
</evidence>
<sequence length="520" mass="59757">MLFFEQDAMRLPWSSRPTYPGDVSTLSEDYLAWFEELLPEYPWDASLVLKCISLLQPESSYYRDWSVIMDATDRSLGETASVDARFFARMSLLGSLCEMALVRRWSNLELTRDGLGDEANHIIVDTESERLVEIIQRILEQHSKVKDITETRPYKYLQLLVIDHELLRQNRVADSRKILNQAMPRLNTIEKYAMAPEVQDHQLYIEILYHHYILTAKKDMRKVMLNKIAKFASRFGRTREIANLQRCIIRDRDLSRTQFHPTHARLICKVIGCFESIRDRLPGHEIRSSFSDRSIFENILHSFENNDIEEPPPPAEQARIEFRPQDHQPLYMPPAYPFYHNSTRDMPSHLPPPTTTQNYVDNYYNSSGPYQSLAPTTYNPFSGTYENPSLRSMSAAPPMHAPPLIGDEHRHPGGYNFRGGVLPSAQPTMSQTPYHYTDPWSGPRGGVMPKAQPTMNQTSYHHWSGRRTPSPPSRPPHNDSWHVAGAQENSDAISSPVRPMSKSPPGSPLTPIQERRESSD</sequence>
<evidence type="ECO:0000313" key="3">
    <source>
        <dbReference type="Proteomes" id="UP000030641"/>
    </source>
</evidence>
<dbReference type="Proteomes" id="UP000030641">
    <property type="component" value="Unassembled WGS sequence"/>
</dbReference>
<dbReference type="GeneID" id="25369804"/>
<dbReference type="OrthoDB" id="10618269at2759"/>
<protein>
    <submittedName>
        <fullName evidence="2">Uncharacterized protein</fullName>
    </submittedName>
</protein>
<feature type="region of interest" description="Disordered" evidence="1">
    <location>
        <begin position="403"/>
        <end position="520"/>
    </location>
</feature>
<accession>A0A074YK05</accession>
<organism evidence="2 3">
    <name type="scientific">Aureobasidium subglaciale (strain EXF-2481)</name>
    <name type="common">Aureobasidium pullulans var. subglaciale</name>
    <dbReference type="NCBI Taxonomy" id="1043005"/>
    <lineage>
        <taxon>Eukaryota</taxon>
        <taxon>Fungi</taxon>
        <taxon>Dikarya</taxon>
        <taxon>Ascomycota</taxon>
        <taxon>Pezizomycotina</taxon>
        <taxon>Dothideomycetes</taxon>
        <taxon>Dothideomycetidae</taxon>
        <taxon>Dothideales</taxon>
        <taxon>Saccotheciaceae</taxon>
        <taxon>Aureobasidium</taxon>
    </lineage>
</organism>
<gene>
    <name evidence="2" type="ORF">AUEXF2481DRAFT_636822</name>
</gene>
<reference evidence="2 3" key="1">
    <citation type="journal article" date="2014" name="BMC Genomics">
        <title>Genome sequencing of four Aureobasidium pullulans varieties: biotechnological potential, stress tolerance, and description of new species.</title>
        <authorList>
            <person name="Gostin Ar C."/>
            <person name="Ohm R.A."/>
            <person name="Kogej T."/>
            <person name="Sonjak S."/>
            <person name="Turk M."/>
            <person name="Zajc J."/>
            <person name="Zalar P."/>
            <person name="Grube M."/>
            <person name="Sun H."/>
            <person name="Han J."/>
            <person name="Sharma A."/>
            <person name="Chiniquy J."/>
            <person name="Ngan C.Y."/>
            <person name="Lipzen A."/>
            <person name="Barry K."/>
            <person name="Grigoriev I.V."/>
            <person name="Gunde-Cimerman N."/>
        </authorList>
    </citation>
    <scope>NUCLEOTIDE SEQUENCE [LARGE SCALE GENOMIC DNA]</scope>
    <source>
        <strain evidence="2 3">EXF-2481</strain>
    </source>
</reference>
<dbReference type="RefSeq" id="XP_013345115.1">
    <property type="nucleotide sequence ID" value="XM_013489661.1"/>
</dbReference>
<dbReference type="AlphaFoldDB" id="A0A074YK05"/>
<name>A0A074YK05_AURSE</name>